<dbReference type="EMBL" id="LCLM01000045">
    <property type="protein sequence ID" value="KKU16075.1"/>
    <property type="molecule type" value="Genomic_DNA"/>
</dbReference>
<evidence type="ECO:0000313" key="1">
    <source>
        <dbReference type="EMBL" id="KKU16075.1"/>
    </source>
</evidence>
<dbReference type="Proteomes" id="UP000034922">
    <property type="component" value="Unassembled WGS sequence"/>
</dbReference>
<sequence>EKLKKEARKKGLNASTLARMWLMEKLQASR</sequence>
<name>A0A0G1R5C4_9BACT</name>
<feature type="non-terminal residue" evidence="1">
    <location>
        <position position="1"/>
    </location>
</feature>
<evidence type="ECO:0000313" key="2">
    <source>
        <dbReference type="Proteomes" id="UP000034922"/>
    </source>
</evidence>
<organism evidence="1 2">
    <name type="scientific">Candidatus Woesebacteria bacterium GW2011_GWC2_45_9</name>
    <dbReference type="NCBI Taxonomy" id="1618589"/>
    <lineage>
        <taxon>Bacteria</taxon>
        <taxon>Candidatus Woeseibacteriota</taxon>
    </lineage>
</organism>
<dbReference type="AlphaFoldDB" id="A0A0G1R5C4"/>
<reference evidence="1 2" key="1">
    <citation type="journal article" date="2015" name="Nature">
        <title>rRNA introns, odd ribosomes, and small enigmatic genomes across a large radiation of phyla.</title>
        <authorList>
            <person name="Brown C.T."/>
            <person name="Hug L.A."/>
            <person name="Thomas B.C."/>
            <person name="Sharon I."/>
            <person name="Castelle C.J."/>
            <person name="Singh A."/>
            <person name="Wilkins M.J."/>
            <person name="Williams K.H."/>
            <person name="Banfield J.F."/>
        </authorList>
    </citation>
    <scope>NUCLEOTIDE SEQUENCE [LARGE SCALE GENOMIC DNA]</scope>
</reference>
<gene>
    <name evidence="1" type="ORF">UX25_C0045G0006</name>
</gene>
<comment type="caution">
    <text evidence="1">The sequence shown here is derived from an EMBL/GenBank/DDBJ whole genome shotgun (WGS) entry which is preliminary data.</text>
</comment>
<protein>
    <submittedName>
        <fullName evidence="1">Uncharacterized protein</fullName>
    </submittedName>
</protein>
<proteinExistence type="predicted"/>
<accession>A0A0G1R5C4</accession>